<evidence type="ECO:0000313" key="2">
    <source>
        <dbReference type="Proteomes" id="UP001152523"/>
    </source>
</evidence>
<organism evidence="1 2">
    <name type="scientific">Cuscuta epithymum</name>
    <dbReference type="NCBI Taxonomy" id="186058"/>
    <lineage>
        <taxon>Eukaryota</taxon>
        <taxon>Viridiplantae</taxon>
        <taxon>Streptophyta</taxon>
        <taxon>Embryophyta</taxon>
        <taxon>Tracheophyta</taxon>
        <taxon>Spermatophyta</taxon>
        <taxon>Magnoliopsida</taxon>
        <taxon>eudicotyledons</taxon>
        <taxon>Gunneridae</taxon>
        <taxon>Pentapetalae</taxon>
        <taxon>asterids</taxon>
        <taxon>lamiids</taxon>
        <taxon>Solanales</taxon>
        <taxon>Convolvulaceae</taxon>
        <taxon>Cuscuteae</taxon>
        <taxon>Cuscuta</taxon>
        <taxon>Cuscuta subgen. Cuscuta</taxon>
    </lineage>
</organism>
<evidence type="ECO:0000313" key="1">
    <source>
        <dbReference type="EMBL" id="CAH9064856.1"/>
    </source>
</evidence>
<dbReference type="AlphaFoldDB" id="A0AAV0C5D8"/>
<dbReference type="Proteomes" id="UP001152523">
    <property type="component" value="Unassembled WGS sequence"/>
</dbReference>
<keyword evidence="2" id="KW-1185">Reference proteome</keyword>
<reference evidence="1" key="1">
    <citation type="submission" date="2022-07" db="EMBL/GenBank/DDBJ databases">
        <authorList>
            <person name="Macas J."/>
            <person name="Novak P."/>
            <person name="Neumann P."/>
        </authorList>
    </citation>
    <scope>NUCLEOTIDE SEQUENCE</scope>
</reference>
<proteinExistence type="predicted"/>
<accession>A0AAV0C5D8</accession>
<sequence length="146" mass="16857">MRKQCMETQPRSDTTCWDWKILLFNIKNRITIGEANSHTLLLQKNQSSPIHFYSKCISLFTHFSHFLKLMIMNNMEHSIYRADLETKGNASIFHEGVRCLLTTSKKEGGNSLHFICLIFVTGAKKIPGTVSDPSIMFIDFYKSEYV</sequence>
<comment type="caution">
    <text evidence="1">The sequence shown here is derived from an EMBL/GenBank/DDBJ whole genome shotgun (WGS) entry which is preliminary data.</text>
</comment>
<name>A0AAV0C5D8_9ASTE</name>
<dbReference type="EMBL" id="CAMAPF010000011">
    <property type="protein sequence ID" value="CAH9064856.1"/>
    <property type="molecule type" value="Genomic_DNA"/>
</dbReference>
<protein>
    <submittedName>
        <fullName evidence="1">Uncharacterized protein</fullName>
    </submittedName>
</protein>
<gene>
    <name evidence="1" type="ORF">CEPIT_LOCUS2197</name>
</gene>